<dbReference type="AlphaFoldDB" id="A0A8K0P314"/>
<dbReference type="Proteomes" id="UP000792457">
    <property type="component" value="Unassembled WGS sequence"/>
</dbReference>
<comment type="caution">
    <text evidence="1">The sequence shown here is derived from an EMBL/GenBank/DDBJ whole genome shotgun (WGS) entry which is preliminary data.</text>
</comment>
<dbReference type="PANTHER" id="PTHR10773">
    <property type="entry name" value="DNA-DIRECTED RNA POLYMERASES I, II, AND III SUBUNIT RPABC2"/>
    <property type="match status" value="1"/>
</dbReference>
<protein>
    <submittedName>
        <fullName evidence="1">Uncharacterized protein</fullName>
    </submittedName>
</protein>
<feature type="non-terminal residue" evidence="1">
    <location>
        <position position="1"/>
    </location>
</feature>
<evidence type="ECO:0000313" key="2">
    <source>
        <dbReference type="Proteomes" id="UP000792457"/>
    </source>
</evidence>
<gene>
    <name evidence="1" type="ORF">J437_LFUL011181</name>
</gene>
<organism evidence="1 2">
    <name type="scientific">Ladona fulva</name>
    <name type="common">Scarce chaser dragonfly</name>
    <name type="synonym">Libellula fulva</name>
    <dbReference type="NCBI Taxonomy" id="123851"/>
    <lineage>
        <taxon>Eukaryota</taxon>
        <taxon>Metazoa</taxon>
        <taxon>Ecdysozoa</taxon>
        <taxon>Arthropoda</taxon>
        <taxon>Hexapoda</taxon>
        <taxon>Insecta</taxon>
        <taxon>Pterygota</taxon>
        <taxon>Palaeoptera</taxon>
        <taxon>Odonata</taxon>
        <taxon>Epiprocta</taxon>
        <taxon>Anisoptera</taxon>
        <taxon>Libelluloidea</taxon>
        <taxon>Libellulidae</taxon>
        <taxon>Ladona</taxon>
    </lineage>
</organism>
<keyword evidence="2" id="KW-1185">Reference proteome</keyword>
<dbReference type="OrthoDB" id="6747067at2759"/>
<reference evidence="1" key="1">
    <citation type="submission" date="2013-04" db="EMBL/GenBank/DDBJ databases">
        <authorList>
            <person name="Qu J."/>
            <person name="Murali S.C."/>
            <person name="Bandaranaike D."/>
            <person name="Bellair M."/>
            <person name="Blankenburg K."/>
            <person name="Chao H."/>
            <person name="Dinh H."/>
            <person name="Doddapaneni H."/>
            <person name="Downs B."/>
            <person name="Dugan-Rocha S."/>
            <person name="Elkadiri S."/>
            <person name="Gnanaolivu R.D."/>
            <person name="Hernandez B."/>
            <person name="Javaid M."/>
            <person name="Jayaseelan J.C."/>
            <person name="Lee S."/>
            <person name="Li M."/>
            <person name="Ming W."/>
            <person name="Munidasa M."/>
            <person name="Muniz J."/>
            <person name="Nguyen L."/>
            <person name="Ongeri F."/>
            <person name="Osuji N."/>
            <person name="Pu L.-L."/>
            <person name="Puazo M."/>
            <person name="Qu C."/>
            <person name="Quiroz J."/>
            <person name="Raj R."/>
            <person name="Weissenberger G."/>
            <person name="Xin Y."/>
            <person name="Zou X."/>
            <person name="Han Y."/>
            <person name="Richards S."/>
            <person name="Worley K."/>
            <person name="Muzny D."/>
            <person name="Gibbs R."/>
        </authorList>
    </citation>
    <scope>NUCLEOTIDE SEQUENCE</scope>
    <source>
        <strain evidence="1">Sampled in the wild</strain>
    </source>
</reference>
<sequence>MAFVRIEIPRRKIVDKMTYVYRCLLKCIVAPRGSSNERLSLYTPKIDGRGKDRSRPHACKEDVELAKKHIRLFSKYKSHYSLSHNLNRQYILSVSSAEEMRRLYVMYCNEAGTYPLKPHKYRNIFNNNFNIGFKIPRSDTCKVCDEAANILLKDQPLTHRLHLKHAELAYESLSDARKMAIEPTCNTSALPTPNIPTEVVFYLRQVWTYNFCVHICNSNDAFMCVWPEFTVGRGADEIGSCLLRVIPKIRGDMKKKLIVYSDSCAGKNKNFPIMSLWIYGLIM</sequence>
<name>A0A8K0P314_LADFU</name>
<accession>A0A8K0P314</accession>
<dbReference type="EMBL" id="KZ308496">
    <property type="protein sequence ID" value="KAG8230568.1"/>
    <property type="molecule type" value="Genomic_DNA"/>
</dbReference>
<reference evidence="1" key="2">
    <citation type="submission" date="2017-10" db="EMBL/GenBank/DDBJ databases">
        <title>Ladona fulva Genome sequencing and assembly.</title>
        <authorList>
            <person name="Murali S."/>
            <person name="Richards S."/>
            <person name="Bandaranaike D."/>
            <person name="Bellair M."/>
            <person name="Blankenburg K."/>
            <person name="Chao H."/>
            <person name="Dinh H."/>
            <person name="Doddapaneni H."/>
            <person name="Dugan-Rocha S."/>
            <person name="Elkadiri S."/>
            <person name="Gnanaolivu R."/>
            <person name="Hernandez B."/>
            <person name="Skinner E."/>
            <person name="Javaid M."/>
            <person name="Lee S."/>
            <person name="Li M."/>
            <person name="Ming W."/>
            <person name="Munidasa M."/>
            <person name="Muniz J."/>
            <person name="Nguyen L."/>
            <person name="Hughes D."/>
            <person name="Osuji N."/>
            <person name="Pu L.-L."/>
            <person name="Puazo M."/>
            <person name="Qu C."/>
            <person name="Quiroz J."/>
            <person name="Raj R."/>
            <person name="Weissenberger G."/>
            <person name="Xin Y."/>
            <person name="Zou X."/>
            <person name="Han Y."/>
            <person name="Worley K."/>
            <person name="Muzny D."/>
            <person name="Gibbs R."/>
        </authorList>
    </citation>
    <scope>NUCLEOTIDE SEQUENCE</scope>
    <source>
        <strain evidence="1">Sampled in the wild</strain>
    </source>
</reference>
<proteinExistence type="predicted"/>
<dbReference type="PANTHER" id="PTHR10773:SF19">
    <property type="match status" value="1"/>
</dbReference>
<evidence type="ECO:0000313" key="1">
    <source>
        <dbReference type="EMBL" id="KAG8230568.1"/>
    </source>
</evidence>